<keyword evidence="3" id="KW-1003">Cell membrane</keyword>
<reference evidence="10 11" key="1">
    <citation type="journal article" date="2011" name="Int. J. Syst. Evol. Microbiol.">
        <title>Zhongshania antarctica gen. nov., sp. nov. and Zhongshania guokunii sp. nov., gammaproteobacteria respectively isolated from coastal attached (fast) ice and surface seawater of the Antarctic.</title>
        <authorList>
            <person name="Li H.J."/>
            <person name="Zhang X.Y."/>
            <person name="Chen C.X."/>
            <person name="Zhang Y.J."/>
            <person name="Gao Z.M."/>
            <person name="Yu Y."/>
            <person name="Chen X.L."/>
            <person name="Chen B."/>
            <person name="Zhang Y.Z."/>
        </authorList>
    </citation>
    <scope>NUCLEOTIDE SEQUENCE [LARGE SCALE GENOMIC DNA]</scope>
    <source>
        <strain evidence="10 11">R06B22</strain>
    </source>
</reference>
<feature type="transmembrane region" description="Helical" evidence="8">
    <location>
        <begin position="380"/>
        <end position="402"/>
    </location>
</feature>
<dbReference type="PRINTS" id="PR01437">
    <property type="entry name" value="NUOXDRDTASE4"/>
</dbReference>
<evidence type="ECO:0000256" key="6">
    <source>
        <dbReference type="ARBA" id="ARBA00023136"/>
    </source>
</evidence>
<evidence type="ECO:0000256" key="2">
    <source>
        <dbReference type="ARBA" id="ARBA00005346"/>
    </source>
</evidence>
<dbReference type="InterPro" id="IPR003918">
    <property type="entry name" value="NADH_UbQ_OxRdtase"/>
</dbReference>
<keyword evidence="4 7" id="KW-0812">Transmembrane</keyword>
<dbReference type="InterPro" id="IPR050586">
    <property type="entry name" value="CPA3_Na-H_Antiporter_D"/>
</dbReference>
<keyword evidence="11" id="KW-1185">Reference proteome</keyword>
<feature type="domain" description="NADH:quinone oxidoreductase/Mrp antiporter transmembrane" evidence="9">
    <location>
        <begin position="131"/>
        <end position="424"/>
    </location>
</feature>
<evidence type="ECO:0000256" key="4">
    <source>
        <dbReference type="ARBA" id="ARBA00022692"/>
    </source>
</evidence>
<evidence type="ECO:0000256" key="7">
    <source>
        <dbReference type="RuleBase" id="RU000320"/>
    </source>
</evidence>
<dbReference type="Pfam" id="PF00361">
    <property type="entry name" value="Proton_antipo_M"/>
    <property type="match status" value="1"/>
</dbReference>
<evidence type="ECO:0000256" key="3">
    <source>
        <dbReference type="ARBA" id="ARBA00022475"/>
    </source>
</evidence>
<feature type="transmembrane region" description="Helical" evidence="8">
    <location>
        <begin position="6"/>
        <end position="24"/>
    </location>
</feature>
<comment type="subcellular location">
    <subcellularLocation>
        <location evidence="1">Cell membrane</location>
        <topology evidence="1">Multi-pass membrane protein</topology>
    </subcellularLocation>
    <subcellularLocation>
        <location evidence="7">Membrane</location>
        <topology evidence="7">Multi-pass membrane protein</topology>
    </subcellularLocation>
</comment>
<dbReference type="InterPro" id="IPR001750">
    <property type="entry name" value="ND/Mrp_TM"/>
</dbReference>
<feature type="transmembrane region" description="Helical" evidence="8">
    <location>
        <begin position="165"/>
        <end position="187"/>
    </location>
</feature>
<feature type="transmembrane region" description="Helical" evidence="8">
    <location>
        <begin position="282"/>
        <end position="303"/>
    </location>
</feature>
<evidence type="ECO:0000256" key="1">
    <source>
        <dbReference type="ARBA" id="ARBA00004651"/>
    </source>
</evidence>
<evidence type="ECO:0000313" key="10">
    <source>
        <dbReference type="EMBL" id="MEX1664271.1"/>
    </source>
</evidence>
<dbReference type="RefSeq" id="WP_368374395.1">
    <property type="nucleotide sequence ID" value="NZ_JBFRYB010000001.1"/>
</dbReference>
<sequence>MLNHLIILQVIVPLLGAPCCLIVGRNRAAWLFALLVSAVSFLIACLLLAQVYDVGSLTYELGGWAPPWGIEYRLDLLSAWLLVIISLSSTVCLFAAQTSIQKEIEPDKQLFFYVAWLLCLAGLLGILSTGDAFNVFVFLEVSSLSTYTLIALGKRRQALWAAFRYLIMGTIGATFILIGIGFMYMMTGTLNMADLAVRLPKVEDSQAVFVAYTFIVVGIGLKMAMFPLHFWLPKAYAEAPSIATAFLAASSTKVAVYLLIRFTYTVFDGQLETAALPLTDILVALGVLAVFSASTTAIFQLDIKKAIAYSSVAQIGYMLIGIGLGSALGMQATLLHLFNHALMKGGLFLSIAAIVYRLGSSQLDALNGLGKRMPITSLSFTIGGLSLIGVPLTVGFISKWYLVSAAIESGRWPLAMLIVMGSLLALAYIWRVVERLYFKESEAGAPTGEAPLMMLIPLWILISANVYFGIDTRLPIEITAEAARSLLEGIR</sequence>
<feature type="transmembrane region" description="Helical" evidence="8">
    <location>
        <begin position="207"/>
        <end position="230"/>
    </location>
</feature>
<feature type="transmembrane region" description="Helical" evidence="8">
    <location>
        <begin position="414"/>
        <end position="431"/>
    </location>
</feature>
<dbReference type="EMBL" id="JBFRYB010000001">
    <property type="protein sequence ID" value="MEX1664271.1"/>
    <property type="molecule type" value="Genomic_DNA"/>
</dbReference>
<evidence type="ECO:0000259" key="9">
    <source>
        <dbReference type="Pfam" id="PF00361"/>
    </source>
</evidence>
<feature type="transmembrane region" description="Helical" evidence="8">
    <location>
        <begin position="133"/>
        <end position="153"/>
    </location>
</feature>
<feature type="transmembrane region" description="Helical" evidence="8">
    <location>
        <begin position="452"/>
        <end position="470"/>
    </location>
</feature>
<comment type="caution">
    <text evidence="10">The sequence shown here is derived from an EMBL/GenBank/DDBJ whole genome shotgun (WGS) entry which is preliminary data.</text>
</comment>
<comment type="similarity">
    <text evidence="2">Belongs to the CPA3 antiporters (TC 2.A.63) subunit D family.</text>
</comment>
<keyword evidence="5 8" id="KW-1133">Transmembrane helix</keyword>
<feature type="transmembrane region" description="Helical" evidence="8">
    <location>
        <begin position="242"/>
        <end position="262"/>
    </location>
</feature>
<feature type="transmembrane region" description="Helical" evidence="8">
    <location>
        <begin position="110"/>
        <end position="127"/>
    </location>
</feature>
<dbReference type="PANTHER" id="PTHR42703:SF1">
    <property type="entry name" value="NA(+)_H(+) ANTIPORTER SUBUNIT D1"/>
    <property type="match status" value="1"/>
</dbReference>
<protein>
    <submittedName>
        <fullName evidence="10">Monovalent cation/H+ antiporter subunit D family protein</fullName>
    </submittedName>
</protein>
<evidence type="ECO:0000313" key="11">
    <source>
        <dbReference type="Proteomes" id="UP001557484"/>
    </source>
</evidence>
<organism evidence="10 11">
    <name type="scientific">Zhongshania arctica</name>
    <dbReference type="NCBI Taxonomy" id="3238302"/>
    <lineage>
        <taxon>Bacteria</taxon>
        <taxon>Pseudomonadati</taxon>
        <taxon>Pseudomonadota</taxon>
        <taxon>Gammaproteobacteria</taxon>
        <taxon>Cellvibrionales</taxon>
        <taxon>Spongiibacteraceae</taxon>
        <taxon>Zhongshania</taxon>
    </lineage>
</organism>
<proteinExistence type="inferred from homology"/>
<feature type="transmembrane region" description="Helical" evidence="8">
    <location>
        <begin position="31"/>
        <end position="52"/>
    </location>
</feature>
<feature type="transmembrane region" description="Helical" evidence="8">
    <location>
        <begin position="315"/>
        <end position="335"/>
    </location>
</feature>
<keyword evidence="6 8" id="KW-0472">Membrane</keyword>
<accession>A0ABV3TRY0</accession>
<evidence type="ECO:0000256" key="5">
    <source>
        <dbReference type="ARBA" id="ARBA00022989"/>
    </source>
</evidence>
<dbReference type="Proteomes" id="UP001557484">
    <property type="component" value="Unassembled WGS sequence"/>
</dbReference>
<feature type="transmembrane region" description="Helical" evidence="8">
    <location>
        <begin position="77"/>
        <end position="98"/>
    </location>
</feature>
<dbReference type="PANTHER" id="PTHR42703">
    <property type="entry name" value="NADH DEHYDROGENASE"/>
    <property type="match status" value="1"/>
</dbReference>
<gene>
    <name evidence="10" type="ORF">AB4875_02160</name>
</gene>
<name>A0ABV3TRY0_9GAMM</name>
<evidence type="ECO:0000256" key="8">
    <source>
        <dbReference type="SAM" id="Phobius"/>
    </source>
</evidence>